<dbReference type="Pfam" id="PF10418">
    <property type="entry name" value="DHODB_Fe-S_bind"/>
    <property type="match status" value="1"/>
</dbReference>
<keyword evidence="1" id="KW-0479">Metal-binding</keyword>
<reference evidence="4" key="1">
    <citation type="submission" date="2016-10" db="EMBL/GenBank/DDBJ databases">
        <authorList>
            <person name="Varghese N."/>
            <person name="Submissions S."/>
        </authorList>
    </citation>
    <scope>NUCLEOTIDE SEQUENCE [LARGE SCALE GENOMIC DNA]</scope>
    <source>
        <strain evidence="4">CGMCC 1.10657</strain>
    </source>
</reference>
<dbReference type="GO" id="GO:0046872">
    <property type="term" value="F:metal ion binding"/>
    <property type="evidence" value="ECO:0007669"/>
    <property type="project" value="UniProtKB-KW"/>
</dbReference>
<dbReference type="SUPFAM" id="SSF63380">
    <property type="entry name" value="Riboflavin synthase domain-like"/>
    <property type="match status" value="1"/>
</dbReference>
<feature type="domain" description="FAD-binding FR-type" evidence="2">
    <location>
        <begin position="1"/>
        <end position="98"/>
    </location>
</feature>
<dbReference type="SUPFAM" id="SSF52343">
    <property type="entry name" value="Ferredoxin reductase-like, C-terminal NADP-linked domain"/>
    <property type="match status" value="1"/>
</dbReference>
<dbReference type="PANTHER" id="PTHR43513:SF1">
    <property type="entry name" value="ANAEROBIC SULFITE REDUCTASE SUBUNIT B"/>
    <property type="match status" value="1"/>
</dbReference>
<dbReference type="Gene3D" id="3.40.50.80">
    <property type="entry name" value="Nucleotide-binding domain of ferredoxin-NADP reductase (FNR) module"/>
    <property type="match status" value="1"/>
</dbReference>
<organism evidence="3 4">
    <name type="scientific">Microbulbifer marinus</name>
    <dbReference type="NCBI Taxonomy" id="658218"/>
    <lineage>
        <taxon>Bacteria</taxon>
        <taxon>Pseudomonadati</taxon>
        <taxon>Pseudomonadota</taxon>
        <taxon>Gammaproteobacteria</taxon>
        <taxon>Cellvibrionales</taxon>
        <taxon>Microbulbiferaceae</taxon>
        <taxon>Microbulbifer</taxon>
    </lineage>
</organism>
<gene>
    <name evidence="3" type="ORF">SAMN05216562_0493</name>
</gene>
<dbReference type="PRINTS" id="PR00371">
    <property type="entry name" value="FPNCR"/>
</dbReference>
<feature type="binding site" evidence="1">
    <location>
        <position position="232"/>
    </location>
    <ligand>
        <name>[2Fe-2S] cluster</name>
        <dbReference type="ChEBI" id="CHEBI:190135"/>
    </ligand>
</feature>
<dbReference type="PROSITE" id="PS51384">
    <property type="entry name" value="FAD_FR"/>
    <property type="match status" value="1"/>
</dbReference>
<dbReference type="RefSeq" id="WP_091384782.1">
    <property type="nucleotide sequence ID" value="NZ_FNQO01000001.1"/>
</dbReference>
<accession>A0A1H3W286</accession>
<dbReference type="InterPro" id="IPR001433">
    <property type="entry name" value="OxRdtase_FAD/NAD-bd"/>
</dbReference>
<evidence type="ECO:0000313" key="3">
    <source>
        <dbReference type="EMBL" id="SDZ81163.1"/>
    </source>
</evidence>
<dbReference type="InterPro" id="IPR012165">
    <property type="entry name" value="Cyt_c3_hydrogenase_gsu"/>
</dbReference>
<dbReference type="STRING" id="658218.SAMN05216562_0493"/>
<protein>
    <submittedName>
        <fullName evidence="3">NAD(P)H-flavin reductase</fullName>
    </submittedName>
</protein>
<dbReference type="Proteomes" id="UP000198658">
    <property type="component" value="Unassembled WGS sequence"/>
</dbReference>
<feature type="binding site" evidence="1">
    <location>
        <position position="240"/>
    </location>
    <ligand>
        <name>[2Fe-2S] cluster</name>
        <dbReference type="ChEBI" id="CHEBI:190135"/>
    </ligand>
</feature>
<dbReference type="GO" id="GO:0050660">
    <property type="term" value="F:flavin adenine dinucleotide binding"/>
    <property type="evidence" value="ECO:0007669"/>
    <property type="project" value="InterPro"/>
</dbReference>
<keyword evidence="4" id="KW-1185">Reference proteome</keyword>
<dbReference type="AlphaFoldDB" id="A0A1H3W286"/>
<dbReference type="GO" id="GO:0016491">
    <property type="term" value="F:oxidoreductase activity"/>
    <property type="evidence" value="ECO:0007669"/>
    <property type="project" value="InterPro"/>
</dbReference>
<dbReference type="GO" id="GO:0051537">
    <property type="term" value="F:2 iron, 2 sulfur cluster binding"/>
    <property type="evidence" value="ECO:0007669"/>
    <property type="project" value="UniProtKB-KW"/>
</dbReference>
<feature type="binding site" evidence="1">
    <location>
        <position position="248"/>
    </location>
    <ligand>
        <name>[2Fe-2S] cluster</name>
        <dbReference type="ChEBI" id="CHEBI:190135"/>
    </ligand>
</feature>
<dbReference type="InterPro" id="IPR017927">
    <property type="entry name" value="FAD-bd_FR_type"/>
</dbReference>
<dbReference type="EMBL" id="FNQO01000001">
    <property type="protein sequence ID" value="SDZ81163.1"/>
    <property type="molecule type" value="Genomic_DNA"/>
</dbReference>
<dbReference type="Pfam" id="PF00175">
    <property type="entry name" value="NAD_binding_1"/>
    <property type="match status" value="1"/>
</dbReference>
<dbReference type="GO" id="GO:0006221">
    <property type="term" value="P:pyrimidine nucleotide biosynthetic process"/>
    <property type="evidence" value="ECO:0007669"/>
    <property type="project" value="InterPro"/>
</dbReference>
<dbReference type="PRINTS" id="PR00410">
    <property type="entry name" value="PHEHYDRXLASE"/>
</dbReference>
<dbReference type="InterPro" id="IPR039261">
    <property type="entry name" value="FNR_nucleotide-bd"/>
</dbReference>
<sequence length="268" mass="29185">MVPDIYRIASRTEEFPGTCTLGITPHSGGRAGNFSAGQFNMLYAFGAGEVAISMSGSAQDGTYIHTIRSQGLATQALHRLREGEFLGVRGPFGSGWPMEQVAGRHLLIVAGGLGMAPLRPVIYSLLEGKTQPSSAQLFYGARRPQEMLYTGELQRWQQALKVVTTVDHAETEWPGQIGVITKPLGAATLDAENTVVFLCGPEVMMRFCIQVLLGKGVSADAIYLSMERNMKCAIGHCGHCQWGPNFICKDGPVFRYGDIRAWFDIRAL</sequence>
<dbReference type="OrthoDB" id="9796486at2"/>
<dbReference type="InterPro" id="IPR019480">
    <property type="entry name" value="Dihydroorotate_DH_Fe-S-bd"/>
</dbReference>
<comment type="cofactor">
    <cofactor evidence="1">
        <name>[2Fe-2S] cluster</name>
        <dbReference type="ChEBI" id="CHEBI:190135"/>
    </cofactor>
    <text evidence="1">Binds 1 [2Fe-2S] cluster per subunit.</text>
</comment>
<dbReference type="CDD" id="cd06221">
    <property type="entry name" value="sulfite_reductase_like"/>
    <property type="match status" value="1"/>
</dbReference>
<dbReference type="InterPro" id="IPR017938">
    <property type="entry name" value="Riboflavin_synthase-like_b-brl"/>
</dbReference>
<name>A0A1H3W286_9GAMM</name>
<dbReference type="PIRSF" id="PIRSF006816">
    <property type="entry name" value="Cyc3_hyd_g"/>
    <property type="match status" value="1"/>
</dbReference>
<proteinExistence type="predicted"/>
<evidence type="ECO:0000259" key="2">
    <source>
        <dbReference type="PROSITE" id="PS51384"/>
    </source>
</evidence>
<dbReference type="PANTHER" id="PTHR43513">
    <property type="entry name" value="DIHYDROOROTATE DEHYDROGENASE B (NAD(+)), ELECTRON TRANSFER SUBUNIT"/>
    <property type="match status" value="1"/>
</dbReference>
<evidence type="ECO:0000313" key="4">
    <source>
        <dbReference type="Proteomes" id="UP000198658"/>
    </source>
</evidence>
<feature type="binding site" evidence="1">
    <location>
        <position position="237"/>
    </location>
    <ligand>
        <name>[2Fe-2S] cluster</name>
        <dbReference type="ChEBI" id="CHEBI:190135"/>
    </ligand>
</feature>
<dbReference type="Gene3D" id="2.40.30.10">
    <property type="entry name" value="Translation factors"/>
    <property type="match status" value="1"/>
</dbReference>
<keyword evidence="1" id="KW-0408">Iron</keyword>
<dbReference type="InterPro" id="IPR001709">
    <property type="entry name" value="Flavoprot_Pyr_Nucl_cyt_Rdtase"/>
</dbReference>
<dbReference type="InterPro" id="IPR050353">
    <property type="entry name" value="PyrK_electron_transfer"/>
</dbReference>
<keyword evidence="1" id="KW-0001">2Fe-2S</keyword>
<keyword evidence="1" id="KW-0411">Iron-sulfur</keyword>
<evidence type="ECO:0000256" key="1">
    <source>
        <dbReference type="PIRSR" id="PIRSR006816-2"/>
    </source>
</evidence>